<feature type="DNA-binding region" description="H-T-H motif" evidence="4">
    <location>
        <begin position="39"/>
        <end position="58"/>
    </location>
</feature>
<evidence type="ECO:0000256" key="4">
    <source>
        <dbReference type="PROSITE-ProRule" id="PRU00335"/>
    </source>
</evidence>
<evidence type="ECO:0000313" key="7">
    <source>
        <dbReference type="Proteomes" id="UP001595607"/>
    </source>
</evidence>
<evidence type="ECO:0000256" key="2">
    <source>
        <dbReference type="ARBA" id="ARBA00023125"/>
    </source>
</evidence>
<dbReference type="SUPFAM" id="SSF46689">
    <property type="entry name" value="Homeodomain-like"/>
    <property type="match status" value="1"/>
</dbReference>
<dbReference type="Gene3D" id="1.10.357.10">
    <property type="entry name" value="Tetracycline Repressor, domain 2"/>
    <property type="match status" value="1"/>
</dbReference>
<gene>
    <name evidence="6" type="ORF">ACFONP_06895</name>
</gene>
<dbReference type="Proteomes" id="UP001595607">
    <property type="component" value="Unassembled WGS sequence"/>
</dbReference>
<evidence type="ECO:0000256" key="3">
    <source>
        <dbReference type="ARBA" id="ARBA00023163"/>
    </source>
</evidence>
<keyword evidence="2 4" id="KW-0238">DNA-binding</keyword>
<evidence type="ECO:0000313" key="6">
    <source>
        <dbReference type="EMBL" id="MFC3302456.1"/>
    </source>
</evidence>
<reference evidence="7" key="1">
    <citation type="journal article" date="2019" name="Int. J. Syst. Evol. Microbiol.">
        <title>The Global Catalogue of Microorganisms (GCM) 10K type strain sequencing project: providing services to taxonomists for standard genome sequencing and annotation.</title>
        <authorList>
            <consortium name="The Broad Institute Genomics Platform"/>
            <consortium name="The Broad Institute Genome Sequencing Center for Infectious Disease"/>
            <person name="Wu L."/>
            <person name="Ma J."/>
        </authorList>
    </citation>
    <scope>NUCLEOTIDE SEQUENCE [LARGE SCALE GENOMIC DNA]</scope>
    <source>
        <strain evidence="7">KCTC 22245</strain>
    </source>
</reference>
<keyword evidence="3" id="KW-0804">Transcription</keyword>
<name>A0ABV7MB63_9PROT</name>
<dbReference type="InterPro" id="IPR050109">
    <property type="entry name" value="HTH-type_TetR-like_transc_reg"/>
</dbReference>
<dbReference type="PROSITE" id="PS50977">
    <property type="entry name" value="HTH_TETR_2"/>
    <property type="match status" value="1"/>
</dbReference>
<comment type="caution">
    <text evidence="6">The sequence shown here is derived from an EMBL/GenBank/DDBJ whole genome shotgun (WGS) entry which is preliminary data.</text>
</comment>
<feature type="domain" description="HTH tetR-type" evidence="5">
    <location>
        <begin position="16"/>
        <end position="76"/>
    </location>
</feature>
<dbReference type="InterPro" id="IPR001647">
    <property type="entry name" value="HTH_TetR"/>
</dbReference>
<keyword evidence="1" id="KW-0805">Transcription regulation</keyword>
<dbReference type="RefSeq" id="WP_189570726.1">
    <property type="nucleotide sequence ID" value="NZ_BMXU01000001.1"/>
</dbReference>
<evidence type="ECO:0000256" key="1">
    <source>
        <dbReference type="ARBA" id="ARBA00023015"/>
    </source>
</evidence>
<protein>
    <submittedName>
        <fullName evidence="6">TetR/AcrR family transcriptional regulator</fullName>
    </submittedName>
</protein>
<evidence type="ECO:0000259" key="5">
    <source>
        <dbReference type="PROSITE" id="PS50977"/>
    </source>
</evidence>
<sequence length="195" mass="21618">MNDSVTRPPIKQARAAKKREQILAATEDLLSEVPPSEVTTRMVAERAGIPIGSVYRYFANVEGLLHSLFESFNERTVEAVRALPVTPSNWRHDLRRILAIVKDAHDEHPAYGALMGHVGRLEDESSAINSVLSDRILKVAENLDEEAAANIAGMVITIVEAVERRYESLPPDQRGTAFEEGEKALEAYLALYLDP</sequence>
<dbReference type="PANTHER" id="PTHR30055">
    <property type="entry name" value="HTH-TYPE TRANSCRIPTIONAL REGULATOR RUTR"/>
    <property type="match status" value="1"/>
</dbReference>
<proteinExistence type="predicted"/>
<accession>A0ABV7MB63</accession>
<dbReference type="InterPro" id="IPR009057">
    <property type="entry name" value="Homeodomain-like_sf"/>
</dbReference>
<dbReference type="PANTHER" id="PTHR30055:SF151">
    <property type="entry name" value="TRANSCRIPTIONAL REGULATORY PROTEIN"/>
    <property type="match status" value="1"/>
</dbReference>
<dbReference type="EMBL" id="JBHRVA010000002">
    <property type="protein sequence ID" value="MFC3302456.1"/>
    <property type="molecule type" value="Genomic_DNA"/>
</dbReference>
<organism evidence="6 7">
    <name type="scientific">Parvularcula lutaonensis</name>
    <dbReference type="NCBI Taxonomy" id="491923"/>
    <lineage>
        <taxon>Bacteria</taxon>
        <taxon>Pseudomonadati</taxon>
        <taxon>Pseudomonadota</taxon>
        <taxon>Alphaproteobacteria</taxon>
        <taxon>Parvularculales</taxon>
        <taxon>Parvularculaceae</taxon>
        <taxon>Parvularcula</taxon>
    </lineage>
</organism>
<dbReference type="Pfam" id="PF00440">
    <property type="entry name" value="TetR_N"/>
    <property type="match status" value="1"/>
</dbReference>
<keyword evidence="7" id="KW-1185">Reference proteome</keyword>